<reference evidence="1 2" key="1">
    <citation type="submission" date="2019-06" db="EMBL/GenBank/DDBJ databases">
        <title>Sequencing the genomes of 1000 actinobacteria strains.</title>
        <authorList>
            <person name="Klenk H.-P."/>
        </authorList>
    </citation>
    <scope>NUCLEOTIDE SEQUENCE [LARGE SCALE GENOMIC DNA]</scope>
    <source>
        <strain evidence="1 2">DSM 103495</strain>
    </source>
</reference>
<dbReference type="Proteomes" id="UP000316331">
    <property type="component" value="Unassembled WGS sequence"/>
</dbReference>
<dbReference type="EMBL" id="VFPG01000001">
    <property type="protein sequence ID" value="TQM31300.1"/>
    <property type="molecule type" value="Genomic_DNA"/>
</dbReference>
<dbReference type="RefSeq" id="WP_141809429.1">
    <property type="nucleotide sequence ID" value="NZ_VFPG01000001.1"/>
</dbReference>
<keyword evidence="2" id="KW-1185">Reference proteome</keyword>
<comment type="caution">
    <text evidence="1">The sequence shown here is derived from an EMBL/GenBank/DDBJ whole genome shotgun (WGS) entry which is preliminary data.</text>
</comment>
<sequence>MSRIAALNTRYERTTRLMSTGVGIVAVGDPISARVDAAVRHVYVLVRDNIPGIWDDLLGAAKALRWRLMTQPQPRQFNAALLQAVTAVIDESVRLRQVAGPVVQQAIDELATAAEEAATADPAAGGVLLESLKDAGSDGCVVIAASGSAMVGLANWLAPQGFTVRLASQVVRDQLFVGQGYAIGPPRFFPSSLVTSPTTEALSYIMPGWFGDQAIPNSLLAEYAESAVLVKGRLSAVGETWEAATASRESAEDEGELLPQATWIIPEAPAREPDADEIAARQVLLSGGYAIWLDDGEWIRAVDPSQRGGGRVTTVDVPDVRPGTYLLLRDGQTERRALYDAALELLGSPAQAVEASQARWKATLQARLNQLGRTAVARELAELGIRSSERVYAWTDPMLARPQNNQDFELLLQWLCLPVHPTFELATALRRIRAQASAKIAEQLEDAVGTADMSVLERDGHLRLELEVNGFRGVIATKVLAIAPHVEIVARHDVRILMKNRGSKWLE</sequence>
<name>A0A543FBW1_9NOCA</name>
<accession>A0A543FBW1</accession>
<evidence type="ECO:0000313" key="2">
    <source>
        <dbReference type="Proteomes" id="UP000316331"/>
    </source>
</evidence>
<evidence type="ECO:0000313" key="1">
    <source>
        <dbReference type="EMBL" id="TQM31300.1"/>
    </source>
</evidence>
<dbReference type="OrthoDB" id="4578209at2"/>
<organism evidence="1 2">
    <name type="scientific">Nocardia bhagyanarayanae</name>
    <dbReference type="NCBI Taxonomy" id="1215925"/>
    <lineage>
        <taxon>Bacteria</taxon>
        <taxon>Bacillati</taxon>
        <taxon>Actinomycetota</taxon>
        <taxon>Actinomycetes</taxon>
        <taxon>Mycobacteriales</taxon>
        <taxon>Nocardiaceae</taxon>
        <taxon>Nocardia</taxon>
    </lineage>
</organism>
<dbReference type="AlphaFoldDB" id="A0A543FBW1"/>
<proteinExistence type="predicted"/>
<protein>
    <submittedName>
        <fullName evidence="1">Uncharacterized protein</fullName>
    </submittedName>
</protein>
<gene>
    <name evidence="1" type="ORF">FB390_2955</name>
</gene>